<name>A0A804I169_MUSAM</name>
<evidence type="ECO:0000313" key="5">
    <source>
        <dbReference type="EMBL" id="CAG1861630.1"/>
    </source>
</evidence>
<comment type="similarity">
    <text evidence="1 2">Belongs to the TIFY/JAZ family.</text>
</comment>
<dbReference type="Proteomes" id="UP000012960">
    <property type="component" value="Unplaced"/>
</dbReference>
<evidence type="ECO:0000313" key="6">
    <source>
        <dbReference type="EnsemblPlants" id="Ma02_p10180.2"/>
    </source>
</evidence>
<dbReference type="GO" id="GO:0009611">
    <property type="term" value="P:response to wounding"/>
    <property type="evidence" value="ECO:0007669"/>
    <property type="project" value="UniProtKB-UniRule"/>
</dbReference>
<dbReference type="EMBL" id="HG996467">
    <property type="protein sequence ID" value="CAG1861630.1"/>
    <property type="molecule type" value="Genomic_DNA"/>
</dbReference>
<comment type="function">
    <text evidence="2">Repressor of jasmonate responses.</text>
</comment>
<feature type="compositionally biased region" description="Low complexity" evidence="3">
    <location>
        <begin position="179"/>
        <end position="192"/>
    </location>
</feature>
<feature type="region of interest" description="Disordered" evidence="3">
    <location>
        <begin position="168"/>
        <end position="197"/>
    </location>
</feature>
<dbReference type="GO" id="GO:2000022">
    <property type="term" value="P:regulation of jasmonic acid mediated signaling pathway"/>
    <property type="evidence" value="ECO:0007669"/>
    <property type="project" value="UniProtKB-UniRule"/>
</dbReference>
<keyword evidence="2" id="KW-1184">Jasmonic acid signaling pathway</keyword>
<dbReference type="OrthoDB" id="1908882at2759"/>
<reference evidence="6" key="2">
    <citation type="submission" date="2021-05" db="UniProtKB">
        <authorList>
            <consortium name="EnsemblPlants"/>
        </authorList>
    </citation>
    <scope>IDENTIFICATION</scope>
    <source>
        <strain evidence="6">subsp. malaccensis</strain>
    </source>
</reference>
<keyword evidence="2" id="KW-0539">Nucleus</keyword>
<feature type="region of interest" description="Disordered" evidence="3">
    <location>
        <begin position="410"/>
        <end position="436"/>
    </location>
</feature>
<evidence type="ECO:0000256" key="1">
    <source>
        <dbReference type="ARBA" id="ARBA00008614"/>
    </source>
</evidence>
<dbReference type="PANTHER" id="PTHR33077:SF8">
    <property type="entry name" value="PROTEIN TIFY 8"/>
    <property type="match status" value="1"/>
</dbReference>
<comment type="subcellular location">
    <subcellularLocation>
        <location evidence="2">Nucleus</location>
    </subcellularLocation>
</comment>
<dbReference type="Gramene" id="Ma02_t10180.2">
    <property type="protein sequence ID" value="Ma02_p10180.2"/>
    <property type="gene ID" value="Ma02_g10180"/>
</dbReference>
<evidence type="ECO:0000313" key="7">
    <source>
        <dbReference type="Proteomes" id="UP000012960"/>
    </source>
</evidence>
<dbReference type="PROSITE" id="PS51320">
    <property type="entry name" value="TIFY"/>
    <property type="match status" value="1"/>
</dbReference>
<dbReference type="Pfam" id="PF06200">
    <property type="entry name" value="tify"/>
    <property type="match status" value="1"/>
</dbReference>
<dbReference type="GO" id="GO:0005634">
    <property type="term" value="C:nucleus"/>
    <property type="evidence" value="ECO:0007669"/>
    <property type="project" value="UniProtKB-SubCell"/>
</dbReference>
<dbReference type="InParanoid" id="A0A804I169"/>
<feature type="domain" description="Tify" evidence="4">
    <location>
        <begin position="331"/>
        <end position="366"/>
    </location>
</feature>
<gene>
    <name evidence="5" type="ORF">GSMUA_65240.1</name>
</gene>
<accession>A0A804I169</accession>
<feature type="region of interest" description="Disordered" evidence="3">
    <location>
        <begin position="94"/>
        <end position="120"/>
    </location>
</feature>
<dbReference type="SMART" id="SM00979">
    <property type="entry name" value="TIFY"/>
    <property type="match status" value="1"/>
</dbReference>
<evidence type="ECO:0000256" key="2">
    <source>
        <dbReference type="RuleBase" id="RU369065"/>
    </source>
</evidence>
<dbReference type="PANTHER" id="PTHR33077">
    <property type="entry name" value="PROTEIN TIFY 4A-RELATED-RELATED"/>
    <property type="match status" value="1"/>
</dbReference>
<protein>
    <recommendedName>
        <fullName evidence="2">Protein TIFY</fullName>
    </recommendedName>
    <alternativeName>
        <fullName evidence="2">Jasmonate ZIM domain-containing protein</fullName>
    </alternativeName>
</protein>
<dbReference type="GO" id="GO:0031347">
    <property type="term" value="P:regulation of defense response"/>
    <property type="evidence" value="ECO:0007669"/>
    <property type="project" value="UniProtKB-UniRule"/>
</dbReference>
<proteinExistence type="inferred from homology"/>
<dbReference type="AlphaFoldDB" id="A0A804I169"/>
<feature type="compositionally biased region" description="Basic and acidic residues" evidence="3">
    <location>
        <begin position="426"/>
        <end position="436"/>
    </location>
</feature>
<evidence type="ECO:0000259" key="4">
    <source>
        <dbReference type="PROSITE" id="PS51320"/>
    </source>
</evidence>
<evidence type="ECO:0000256" key="3">
    <source>
        <dbReference type="SAM" id="MobiDB-lite"/>
    </source>
</evidence>
<comment type="domain">
    <text evidence="2">The jas domain is required for interaction with COI1.</text>
</comment>
<keyword evidence="7" id="KW-1185">Reference proteome</keyword>
<dbReference type="InterPro" id="IPR010399">
    <property type="entry name" value="Tify_dom"/>
</dbReference>
<dbReference type="InterPro" id="IPR040390">
    <property type="entry name" value="TIFY/JAZ"/>
</dbReference>
<organism evidence="6 7">
    <name type="scientific">Musa acuminata subsp. malaccensis</name>
    <name type="common">Wild banana</name>
    <name type="synonym">Musa malaccensis</name>
    <dbReference type="NCBI Taxonomy" id="214687"/>
    <lineage>
        <taxon>Eukaryota</taxon>
        <taxon>Viridiplantae</taxon>
        <taxon>Streptophyta</taxon>
        <taxon>Embryophyta</taxon>
        <taxon>Tracheophyta</taxon>
        <taxon>Spermatophyta</taxon>
        <taxon>Magnoliopsida</taxon>
        <taxon>Liliopsida</taxon>
        <taxon>Zingiberales</taxon>
        <taxon>Musaceae</taxon>
        <taxon>Musa</taxon>
    </lineage>
</organism>
<feature type="region of interest" description="Disordered" evidence="3">
    <location>
        <begin position="34"/>
        <end position="64"/>
    </location>
</feature>
<sequence>MAVVMTTGAGGDEQQQQHQNPFFLDFLGMGMSCGGQTPAPDSRSMAGHAEPDAASPSASWQTLGVSSAGQHGIVSATSLLGSERRGMRSSEVFHFHGRKNAISDPEGGNTLPGRKRSHPESVYSGLIDRAFPLSSGSPESPCLIKMFGKEIVSERPDKARDDEIMLSMHRPPRPTSLVLHPPLSSRPDSLSSKLEQSLSRSPGRLLHASCFSKATISSSYVNKDASAVATVISQSSIDDGSRTNIKASGVVSISNPVSMVCEKISTEFLPRPKASHATESETSNAVRCVSFTMWLICFDKLSLNLDSSVSVEYDGINATKPLFVFDRRSKAASPGRQMTIFYSGQAHVFDSVHPNKADVILALAGSNGVSWSTTYHSRSSDQSIVNEAKTREEAWTSNLPISVQGDMSHQIAEIPPPSDHSAIRSGGKDVGDEGCA</sequence>
<reference evidence="5" key="1">
    <citation type="submission" date="2021-03" db="EMBL/GenBank/DDBJ databases">
        <authorList>
            <consortium name="Genoscope - CEA"/>
            <person name="William W."/>
        </authorList>
    </citation>
    <scope>NUCLEOTIDE SEQUENCE</scope>
    <source>
        <strain evidence="5">Doubled-haploid Pahang</strain>
    </source>
</reference>
<dbReference type="EnsemblPlants" id="Ma02_t10180.2">
    <property type="protein sequence ID" value="Ma02_p10180.2"/>
    <property type="gene ID" value="Ma02_g10180"/>
</dbReference>